<dbReference type="RefSeq" id="XP_022473127.1">
    <property type="nucleotide sequence ID" value="XM_022620289.1"/>
</dbReference>
<proteinExistence type="predicted"/>
<name>A0A1G4B3M2_9PEZI</name>
<dbReference type="OrthoDB" id="10507945at2759"/>
<evidence type="ECO:0000313" key="2">
    <source>
        <dbReference type="Proteomes" id="UP000176998"/>
    </source>
</evidence>
<evidence type="ECO:0000313" key="1">
    <source>
        <dbReference type="EMBL" id="OHE95966.1"/>
    </source>
</evidence>
<dbReference type="STRING" id="1209926.A0A1G4B3M2"/>
<dbReference type="Proteomes" id="UP000176998">
    <property type="component" value="Unassembled WGS sequence"/>
</dbReference>
<keyword evidence="2" id="KW-1185">Reference proteome</keyword>
<reference evidence="1 2" key="1">
    <citation type="submission" date="2016-09" db="EMBL/GenBank/DDBJ databases">
        <authorList>
            <person name="Capua I."/>
            <person name="De Benedictis P."/>
            <person name="Joannis T."/>
            <person name="Lombin L.H."/>
            <person name="Cattoli G."/>
        </authorList>
    </citation>
    <scope>NUCLEOTIDE SEQUENCE [LARGE SCALE GENOMIC DNA]</scope>
    <source>
        <strain evidence="1 2">IMI 309357</strain>
    </source>
</reference>
<gene>
    <name evidence="1" type="ORF">CORC01_08659</name>
</gene>
<dbReference type="GeneID" id="34561799"/>
<accession>A0A1G4B3M2</accession>
<sequence>MSVMIETSRSSCLSFTDCAFIRDTGYRHVGYTYFVSDPSQILGPGPPQGPNCYNPWMWYKTCIFGANSDNFGWTCGEDIGDYKPETRVYK</sequence>
<comment type="caution">
    <text evidence="1">The sequence shown here is derived from an EMBL/GenBank/DDBJ whole genome shotgun (WGS) entry which is preliminary data.</text>
</comment>
<dbReference type="EMBL" id="MJBS01000075">
    <property type="protein sequence ID" value="OHE95966.1"/>
    <property type="molecule type" value="Genomic_DNA"/>
</dbReference>
<protein>
    <submittedName>
        <fullName evidence="1">Uncharacterized protein</fullName>
    </submittedName>
</protein>
<organism evidence="1 2">
    <name type="scientific">Colletotrichum orchidophilum</name>
    <dbReference type="NCBI Taxonomy" id="1209926"/>
    <lineage>
        <taxon>Eukaryota</taxon>
        <taxon>Fungi</taxon>
        <taxon>Dikarya</taxon>
        <taxon>Ascomycota</taxon>
        <taxon>Pezizomycotina</taxon>
        <taxon>Sordariomycetes</taxon>
        <taxon>Hypocreomycetidae</taxon>
        <taxon>Glomerellales</taxon>
        <taxon>Glomerellaceae</taxon>
        <taxon>Colletotrichum</taxon>
    </lineage>
</organism>
<dbReference type="AlphaFoldDB" id="A0A1G4B3M2"/>